<name>A0ABS0PG72_9BRAD</name>
<feature type="region of interest" description="Disordered" evidence="12">
    <location>
        <begin position="1"/>
        <end position="60"/>
    </location>
</feature>
<dbReference type="EMBL" id="JACEGD010000078">
    <property type="protein sequence ID" value="MBH5392193.1"/>
    <property type="molecule type" value="Genomic_DNA"/>
</dbReference>
<dbReference type="PANTHER" id="PTHR11579:SF0">
    <property type="entry name" value="PROTEIN-L-ISOASPARTATE(D-ASPARTATE) O-METHYLTRANSFERASE"/>
    <property type="match status" value="1"/>
</dbReference>
<keyword evidence="8" id="KW-0949">S-adenosyl-L-methionine</keyword>
<dbReference type="PANTHER" id="PTHR11579">
    <property type="entry name" value="PROTEIN-L-ISOASPARTATE O-METHYLTRANSFERASE"/>
    <property type="match status" value="1"/>
</dbReference>
<keyword evidence="7" id="KW-0808">Transferase</keyword>
<evidence type="ECO:0000256" key="12">
    <source>
        <dbReference type="SAM" id="MobiDB-lite"/>
    </source>
</evidence>
<evidence type="ECO:0000256" key="7">
    <source>
        <dbReference type="ARBA" id="ARBA00022679"/>
    </source>
</evidence>
<dbReference type="SUPFAM" id="SSF53335">
    <property type="entry name" value="S-adenosyl-L-methionine-dependent methyltransferases"/>
    <property type="match status" value="1"/>
</dbReference>
<dbReference type="InterPro" id="IPR000682">
    <property type="entry name" value="PCMT"/>
</dbReference>
<evidence type="ECO:0000256" key="1">
    <source>
        <dbReference type="ARBA" id="ARBA00004496"/>
    </source>
</evidence>
<evidence type="ECO:0000256" key="6">
    <source>
        <dbReference type="ARBA" id="ARBA00022603"/>
    </source>
</evidence>
<protein>
    <recommendedName>
        <fullName evidence="4">Protein-L-isoaspartate O-methyltransferase</fullName>
        <ecNumber evidence="3">2.1.1.77</ecNumber>
    </recommendedName>
    <alternativeName>
        <fullName evidence="11">L-isoaspartyl protein carboxyl methyltransferase</fullName>
    </alternativeName>
    <alternativeName>
        <fullName evidence="9">Protein L-isoaspartyl methyltransferase</fullName>
    </alternativeName>
    <alternativeName>
        <fullName evidence="10">Protein-beta-aspartate methyltransferase</fullName>
    </alternativeName>
</protein>
<evidence type="ECO:0000256" key="10">
    <source>
        <dbReference type="ARBA" id="ARBA00031323"/>
    </source>
</evidence>
<comment type="subcellular location">
    <subcellularLocation>
        <location evidence="1">Cytoplasm</location>
    </subcellularLocation>
</comment>
<reference evidence="13 14" key="1">
    <citation type="submission" date="2020-07" db="EMBL/GenBank/DDBJ databases">
        <title>Bradyrhizobium diversity isolated from nodules of indigenous legumes of Western Australia.</title>
        <authorList>
            <person name="Klepa M.S."/>
        </authorList>
    </citation>
    <scope>NUCLEOTIDE SEQUENCE [LARGE SCALE GENOMIC DNA]</scope>
    <source>
        <strain evidence="13 14">CNPSo 4019</strain>
    </source>
</reference>
<accession>A0ABS0PG72</accession>
<evidence type="ECO:0000256" key="11">
    <source>
        <dbReference type="ARBA" id="ARBA00031350"/>
    </source>
</evidence>
<dbReference type="InterPro" id="IPR029063">
    <property type="entry name" value="SAM-dependent_MTases_sf"/>
</dbReference>
<evidence type="ECO:0000313" key="13">
    <source>
        <dbReference type="EMBL" id="MBH5392193.1"/>
    </source>
</evidence>
<dbReference type="Pfam" id="PF01135">
    <property type="entry name" value="PCMT"/>
    <property type="match status" value="1"/>
</dbReference>
<evidence type="ECO:0000256" key="3">
    <source>
        <dbReference type="ARBA" id="ARBA00011890"/>
    </source>
</evidence>
<dbReference type="Proteomes" id="UP001194539">
    <property type="component" value="Unassembled WGS sequence"/>
</dbReference>
<comment type="caution">
    <text evidence="13">The sequence shown here is derived from an EMBL/GenBank/DDBJ whole genome shotgun (WGS) entry which is preliminary data.</text>
</comment>
<evidence type="ECO:0000256" key="4">
    <source>
        <dbReference type="ARBA" id="ARBA00013346"/>
    </source>
</evidence>
<evidence type="ECO:0000313" key="14">
    <source>
        <dbReference type="Proteomes" id="UP001194539"/>
    </source>
</evidence>
<keyword evidence="6" id="KW-0489">Methyltransferase</keyword>
<organism evidence="13 14">
    <name type="scientific">Bradyrhizobium diversitatis</name>
    <dbReference type="NCBI Taxonomy" id="2755406"/>
    <lineage>
        <taxon>Bacteria</taxon>
        <taxon>Pseudomonadati</taxon>
        <taxon>Pseudomonadota</taxon>
        <taxon>Alphaproteobacteria</taxon>
        <taxon>Hyphomicrobiales</taxon>
        <taxon>Nitrobacteraceae</taxon>
        <taxon>Bradyrhizobium</taxon>
    </lineage>
</organism>
<evidence type="ECO:0000256" key="2">
    <source>
        <dbReference type="ARBA" id="ARBA00005369"/>
    </source>
</evidence>
<sequence>MSNTGSPAPGERWLPCNPPGLRSSRSCALGGPEPPSRRVAGRTRQPRHSQQAGPVGHAAGPRRDFLEWRFAKAAYEDGAVPIPKGQTLSQPYVAKMLEAAAIAKSDRVLETGAGSGYLAALAANLGREVCAEALVQRARSRLRHLGCRNVDLRHGDGSAGWPDGGEFDVILVSAASAEIPAALAMQLAPSGRLIIPLGNPDGVQRLKKLVRAPDGRFVEEEIEDVRFVPLVSG</sequence>
<gene>
    <name evidence="13" type="ORF">H1B27_39000</name>
</gene>
<keyword evidence="14" id="KW-1185">Reference proteome</keyword>
<keyword evidence="5" id="KW-0963">Cytoplasm</keyword>
<evidence type="ECO:0000256" key="8">
    <source>
        <dbReference type="ARBA" id="ARBA00022691"/>
    </source>
</evidence>
<evidence type="ECO:0000256" key="5">
    <source>
        <dbReference type="ARBA" id="ARBA00022490"/>
    </source>
</evidence>
<dbReference type="RefSeq" id="WP_197969686.1">
    <property type="nucleotide sequence ID" value="NZ_JACEGD010000078.1"/>
</dbReference>
<dbReference type="EC" id="2.1.1.77" evidence="3"/>
<proteinExistence type="inferred from homology"/>
<evidence type="ECO:0000256" key="9">
    <source>
        <dbReference type="ARBA" id="ARBA00030757"/>
    </source>
</evidence>
<dbReference type="Gene3D" id="3.40.50.150">
    <property type="entry name" value="Vaccinia Virus protein VP39"/>
    <property type="match status" value="1"/>
</dbReference>
<dbReference type="CDD" id="cd02440">
    <property type="entry name" value="AdoMet_MTases"/>
    <property type="match status" value="1"/>
</dbReference>
<comment type="similarity">
    <text evidence="2">Belongs to the methyltransferase superfamily. L-isoaspartyl/D-aspartyl protein methyltransferase family.</text>
</comment>